<evidence type="ECO:0000313" key="2">
    <source>
        <dbReference type="Proteomes" id="UP000015100"/>
    </source>
</evidence>
<reference evidence="2" key="2">
    <citation type="submission" date="2013-04" db="EMBL/GenBank/DDBJ databases">
        <title>Genomic mechanisms accounting for the adaptation to parasitism in nematode-trapping fungi.</title>
        <authorList>
            <person name="Ahren D.G."/>
        </authorList>
    </citation>
    <scope>NUCLEOTIDE SEQUENCE [LARGE SCALE GENOMIC DNA]</scope>
    <source>
        <strain evidence="2">CBS 200.50</strain>
    </source>
</reference>
<proteinExistence type="predicted"/>
<accession>S8A982</accession>
<name>S8A982_DACHA</name>
<gene>
    <name evidence="1" type="ORF">H072_6800</name>
</gene>
<evidence type="ECO:0000313" key="1">
    <source>
        <dbReference type="EMBL" id="EPS39404.1"/>
    </source>
</evidence>
<dbReference type="Proteomes" id="UP000015100">
    <property type="component" value="Unassembled WGS sequence"/>
</dbReference>
<sequence>MPAEYSKPVYLPFEILGLIFANLGQHDRFSFVRACRVWYDAGYRLLFDVLEMNFPVPGEHRKYDPGRRWEHYRQLAIRPKTLIINDPVRHIWSYPEKLMDSVNRINSEIPTLLELDTDILLNIRKLCLNTQLVNVCGPVFNGVRHSWAFDLLPFFLLHCEQLTAVEIEVTPVGYRHYPKEISYQNITQSVECSTSPEYLYRAGLISEDGLRWSRVSTNPGLTYSGSGINAEYRLGEIGKSIVEQHLRLSQASITLSGRHPDHFKPQMAITMAAFRALGLFKRINKLEVRHLAVSDQIYCCPSWFPLCPPGPWVNNHDGPPYPGVTELSLECGEDCLASFKRTLRQLDIVFPNLRRLSLKLVGIFSHFDDPEFLLRQTNLKHFTIRELTTPSLDAEEGPDNIHATNLLVECMQRLLISPNLEVLDWNRAGSQELHAEISWANPKKINFVDIWLTIRGDIMMAGERYDAWDYHEELLYGIESEEFWEKRWIEKFMPEYAGIYRQTRQYGSSEMTQAASW</sequence>
<dbReference type="EMBL" id="AQGS01000472">
    <property type="protein sequence ID" value="EPS39404.1"/>
    <property type="molecule type" value="Genomic_DNA"/>
</dbReference>
<organism evidence="1 2">
    <name type="scientific">Dactylellina haptotyla (strain CBS 200.50)</name>
    <name type="common">Nematode-trapping fungus</name>
    <name type="synonym">Monacrosporium haptotylum</name>
    <dbReference type="NCBI Taxonomy" id="1284197"/>
    <lineage>
        <taxon>Eukaryota</taxon>
        <taxon>Fungi</taxon>
        <taxon>Dikarya</taxon>
        <taxon>Ascomycota</taxon>
        <taxon>Pezizomycotina</taxon>
        <taxon>Orbiliomycetes</taxon>
        <taxon>Orbiliales</taxon>
        <taxon>Orbiliaceae</taxon>
        <taxon>Dactylellina</taxon>
    </lineage>
</organism>
<keyword evidence="2" id="KW-1185">Reference proteome</keyword>
<evidence type="ECO:0008006" key="3">
    <source>
        <dbReference type="Google" id="ProtNLM"/>
    </source>
</evidence>
<dbReference type="HOGENOM" id="CLU_526774_0_0_1"/>
<comment type="caution">
    <text evidence="1">The sequence shown here is derived from an EMBL/GenBank/DDBJ whole genome shotgun (WGS) entry which is preliminary data.</text>
</comment>
<dbReference type="OrthoDB" id="5427182at2759"/>
<dbReference type="OMA" id="FVDIWLT"/>
<protein>
    <recommendedName>
        <fullName evidence="3">F-box domain-containing protein</fullName>
    </recommendedName>
</protein>
<reference evidence="1 2" key="1">
    <citation type="journal article" date="2013" name="PLoS Genet.">
        <title>Genomic mechanisms accounting for the adaptation to parasitism in nematode-trapping fungi.</title>
        <authorList>
            <person name="Meerupati T."/>
            <person name="Andersson K.M."/>
            <person name="Friman E."/>
            <person name="Kumar D."/>
            <person name="Tunlid A."/>
            <person name="Ahren D."/>
        </authorList>
    </citation>
    <scope>NUCLEOTIDE SEQUENCE [LARGE SCALE GENOMIC DNA]</scope>
    <source>
        <strain evidence="1 2">CBS 200.50</strain>
    </source>
</reference>
<dbReference type="AlphaFoldDB" id="S8A982"/>